<name>A0AAV3UQJ9_9EURY</name>
<organism evidence="1 2">
    <name type="scientific">Haladaptatus pallidirubidus</name>
    <dbReference type="NCBI Taxonomy" id="1008152"/>
    <lineage>
        <taxon>Archaea</taxon>
        <taxon>Methanobacteriati</taxon>
        <taxon>Methanobacteriota</taxon>
        <taxon>Stenosarchaea group</taxon>
        <taxon>Halobacteria</taxon>
        <taxon>Halobacteriales</taxon>
        <taxon>Haladaptataceae</taxon>
        <taxon>Haladaptatus</taxon>
    </lineage>
</organism>
<reference evidence="1 2" key="1">
    <citation type="journal article" date="2019" name="Int. J. Syst. Evol. Microbiol.">
        <title>The Global Catalogue of Microorganisms (GCM) 10K type strain sequencing project: providing services to taxonomists for standard genome sequencing and annotation.</title>
        <authorList>
            <consortium name="The Broad Institute Genomics Platform"/>
            <consortium name="The Broad Institute Genome Sequencing Center for Infectious Disease"/>
            <person name="Wu L."/>
            <person name="Ma J."/>
        </authorList>
    </citation>
    <scope>NUCLEOTIDE SEQUENCE [LARGE SCALE GENOMIC DNA]</scope>
    <source>
        <strain evidence="1 2">JCM 17504</strain>
    </source>
</reference>
<keyword evidence="2" id="KW-1185">Reference proteome</keyword>
<comment type="caution">
    <text evidence="1">The sequence shown here is derived from an EMBL/GenBank/DDBJ whole genome shotgun (WGS) entry which is preliminary data.</text>
</comment>
<proteinExistence type="predicted"/>
<gene>
    <name evidence="1" type="ORF">GCM10025751_52150</name>
</gene>
<sequence length="82" mass="9421">MENETGCTLAKYEAKFVEDGEMEYIDKEIVLVKKTNSFGGEKMYFVPKEVIETVPHLLPQLTYLGMRALVIEIHRGNQQLKS</sequence>
<dbReference type="AlphaFoldDB" id="A0AAV3UQJ9"/>
<dbReference type="EMBL" id="BAABKX010000026">
    <property type="protein sequence ID" value="GAA5063552.1"/>
    <property type="molecule type" value="Genomic_DNA"/>
</dbReference>
<accession>A0AAV3UQJ9</accession>
<dbReference type="RefSeq" id="WP_227777173.1">
    <property type="nucleotide sequence ID" value="NZ_BAABKX010000026.1"/>
</dbReference>
<dbReference type="GeneID" id="68615876"/>
<protein>
    <submittedName>
        <fullName evidence="1">Uncharacterized protein</fullName>
    </submittedName>
</protein>
<dbReference type="Proteomes" id="UP001501729">
    <property type="component" value="Unassembled WGS sequence"/>
</dbReference>
<evidence type="ECO:0000313" key="1">
    <source>
        <dbReference type="EMBL" id="GAA5063552.1"/>
    </source>
</evidence>
<evidence type="ECO:0000313" key="2">
    <source>
        <dbReference type="Proteomes" id="UP001501729"/>
    </source>
</evidence>